<organism evidence="1 2">
    <name type="scientific">Candidatus Marsarchaeota G2 archaeon ECH_B_2</name>
    <dbReference type="NCBI Taxonomy" id="1978160"/>
    <lineage>
        <taxon>Archaea</taxon>
        <taxon>Candidatus Marsarchaeota</taxon>
        <taxon>Candidatus Marsarchaeota group 2</taxon>
    </lineage>
</organism>
<sequence length="259" mass="28918">MKSPKISLLFHSHLPYQRVRRLVGHALKLGYSSVWVNDTEHGKPIEFLSALRRDFGRSVELGVAAINVCKWFNVEPQRLLAGVPPDVSVALCVGDLRQRLASGVDLGRLVERLILFANTSRDMGFKTLLAAQGPRILGLSNRFDGVVFGFLKPAPVSYAKRIVGDTEFYSTAPSLVYDEEYTEYAYRRLMSSAKYVYAGASGHVRRVFPNLEDYYLMGSIDKVKKLMVELGELGVHGAILAYPQSMNEALITQAYPLSR</sequence>
<dbReference type="Proteomes" id="UP000241284">
    <property type="component" value="Unassembled WGS sequence"/>
</dbReference>
<evidence type="ECO:0000313" key="1">
    <source>
        <dbReference type="EMBL" id="PSN96226.1"/>
    </source>
</evidence>
<reference evidence="1 2" key="1">
    <citation type="submission" date="2017-04" db="EMBL/GenBank/DDBJ databases">
        <title>Novel microbial lineages endemic to geothermal iron-oxide mats fill important gaps in the evolutionary history of Archaea.</title>
        <authorList>
            <person name="Jay Z.J."/>
            <person name="Beam J.P."/>
            <person name="Dlakic M."/>
            <person name="Rusch D.B."/>
            <person name="Kozubal M.A."/>
            <person name="Inskeep W.P."/>
        </authorList>
    </citation>
    <scope>NUCLEOTIDE SEQUENCE [LARGE SCALE GENOMIC DNA]</scope>
    <source>
        <strain evidence="1">ECH_B_2</strain>
    </source>
</reference>
<dbReference type="EMBL" id="NEXH01000003">
    <property type="protein sequence ID" value="PSN96226.1"/>
    <property type="molecule type" value="Genomic_DNA"/>
</dbReference>
<proteinExistence type="predicted"/>
<evidence type="ECO:0000313" key="2">
    <source>
        <dbReference type="Proteomes" id="UP000241284"/>
    </source>
</evidence>
<dbReference type="AlphaFoldDB" id="A0A2R6BC78"/>
<comment type="caution">
    <text evidence="1">The sequence shown here is derived from an EMBL/GenBank/DDBJ whole genome shotgun (WGS) entry which is preliminary data.</text>
</comment>
<name>A0A2R6BC78_9ARCH</name>
<protein>
    <recommendedName>
        <fullName evidence="3">Luciferase-like domain-containing protein</fullName>
    </recommendedName>
</protein>
<accession>A0A2R6BC78</accession>
<gene>
    <name evidence="1" type="ORF">B9Q06_02530</name>
</gene>
<evidence type="ECO:0008006" key="3">
    <source>
        <dbReference type="Google" id="ProtNLM"/>
    </source>
</evidence>